<proteinExistence type="predicted"/>
<dbReference type="EMBL" id="CAKKLH010000101">
    <property type="protein sequence ID" value="CAH0103118.1"/>
    <property type="molecule type" value="Genomic_DNA"/>
</dbReference>
<dbReference type="AlphaFoldDB" id="A0A8J2WIL0"/>
<dbReference type="Gene3D" id="3.30.710.10">
    <property type="entry name" value="Potassium Channel Kv1.1, Chain A"/>
    <property type="match status" value="1"/>
</dbReference>
<sequence>MVDTYKVPITFERVDDDLTCVKWTTWLHKTRCREMEKFQLNHSPLDVCYFNATCSYSYVVHMDGSRKYSVLLCLSQVKSLLADDTTTSSQKDVTWPDSYRRPYAVWSTINGTTITLKKTDHSSNHWKSTKAVHLDIANQQTPLISCFLWIKFKIFGVGEINALKQLTDLFVHQTYPDIQFCFPNNETIGGHVSILAARSPVFAAMFQNDMQELKTRKVVIQDIQPEIFTELLHYIYSGRCSTPLTEITVQPLFVAADKYDIKDLKEDCVRYLLPCVNTKNAVEIMIWADLQSIDKLKEATLECVVHNGKEICQQEEWEKLMKNYPDLCLTATRRMVDIVKFPPSKKLRTD</sequence>
<organism evidence="3 4">
    <name type="scientific">Daphnia galeata</name>
    <dbReference type="NCBI Taxonomy" id="27404"/>
    <lineage>
        <taxon>Eukaryota</taxon>
        <taxon>Metazoa</taxon>
        <taxon>Ecdysozoa</taxon>
        <taxon>Arthropoda</taxon>
        <taxon>Crustacea</taxon>
        <taxon>Branchiopoda</taxon>
        <taxon>Diplostraca</taxon>
        <taxon>Cladocera</taxon>
        <taxon>Anomopoda</taxon>
        <taxon>Daphniidae</taxon>
        <taxon>Daphnia</taxon>
    </lineage>
</organism>
<evidence type="ECO:0000313" key="3">
    <source>
        <dbReference type="EMBL" id="CAH0103118.1"/>
    </source>
</evidence>
<dbReference type="Pfam" id="PF00651">
    <property type="entry name" value="BTB"/>
    <property type="match status" value="1"/>
</dbReference>
<feature type="domain" description="BTB" evidence="2">
    <location>
        <begin position="176"/>
        <end position="244"/>
    </location>
</feature>
<dbReference type="Gene3D" id="1.25.40.420">
    <property type="match status" value="1"/>
</dbReference>
<dbReference type="InterPro" id="IPR011333">
    <property type="entry name" value="SKP1/BTB/POZ_sf"/>
</dbReference>
<dbReference type="Proteomes" id="UP000789390">
    <property type="component" value="Unassembled WGS sequence"/>
</dbReference>
<dbReference type="GO" id="GO:0005516">
    <property type="term" value="F:calmodulin binding"/>
    <property type="evidence" value="ECO:0007669"/>
    <property type="project" value="UniProtKB-ARBA"/>
</dbReference>
<keyword evidence="4" id="KW-1185">Reference proteome</keyword>
<dbReference type="InterPro" id="IPR000210">
    <property type="entry name" value="BTB/POZ_dom"/>
</dbReference>
<evidence type="ECO:0000259" key="2">
    <source>
        <dbReference type="PROSITE" id="PS50097"/>
    </source>
</evidence>
<dbReference type="GO" id="GO:0042542">
    <property type="term" value="P:response to hydrogen peroxide"/>
    <property type="evidence" value="ECO:0007669"/>
    <property type="project" value="UniProtKB-ARBA"/>
</dbReference>
<dbReference type="FunFam" id="3.30.710.10:FF:000226">
    <property type="entry name" value="Uncharacterized protein"/>
    <property type="match status" value="1"/>
</dbReference>
<reference evidence="3" key="1">
    <citation type="submission" date="2021-11" db="EMBL/GenBank/DDBJ databases">
        <authorList>
            <person name="Schell T."/>
        </authorList>
    </citation>
    <scope>NUCLEOTIDE SEQUENCE</scope>
    <source>
        <strain evidence="3">M5</strain>
    </source>
</reference>
<comment type="caution">
    <text evidence="3">The sequence shown here is derived from an EMBL/GenBank/DDBJ whole genome shotgun (WGS) entry which is preliminary data.</text>
</comment>
<dbReference type="OrthoDB" id="6362905at2759"/>
<gene>
    <name evidence="3" type="ORF">DGAL_LOCUS5652</name>
</gene>
<dbReference type="CDD" id="cd18186">
    <property type="entry name" value="BTB_POZ_ZBTB_KLHL-like"/>
    <property type="match status" value="1"/>
</dbReference>
<accession>A0A8J2WIL0</accession>
<dbReference type="PANTHER" id="PTHR24413">
    <property type="entry name" value="SPECKLE-TYPE POZ PROTEIN"/>
    <property type="match status" value="1"/>
</dbReference>
<dbReference type="GO" id="GO:0046872">
    <property type="term" value="F:metal ion binding"/>
    <property type="evidence" value="ECO:0007669"/>
    <property type="project" value="UniProtKB-KW"/>
</dbReference>
<dbReference type="SMART" id="SM00225">
    <property type="entry name" value="BTB"/>
    <property type="match status" value="1"/>
</dbReference>
<protein>
    <recommendedName>
        <fullName evidence="2">BTB domain-containing protein</fullName>
    </recommendedName>
</protein>
<dbReference type="GO" id="GO:0009751">
    <property type="term" value="P:response to salicylic acid"/>
    <property type="evidence" value="ECO:0007669"/>
    <property type="project" value="UniProtKB-ARBA"/>
</dbReference>
<name>A0A8J2WIL0_9CRUS</name>
<evidence type="ECO:0000313" key="4">
    <source>
        <dbReference type="Proteomes" id="UP000789390"/>
    </source>
</evidence>
<dbReference type="FunFam" id="1.25.40.420:FF:000012">
    <property type="entry name" value="BTB/POZ and TAZ domain-containing protein 2"/>
    <property type="match status" value="1"/>
</dbReference>
<dbReference type="PROSITE" id="PS50097">
    <property type="entry name" value="BTB"/>
    <property type="match status" value="1"/>
</dbReference>
<keyword evidence="1" id="KW-0479">Metal-binding</keyword>
<dbReference type="SUPFAM" id="SSF54695">
    <property type="entry name" value="POZ domain"/>
    <property type="match status" value="1"/>
</dbReference>
<evidence type="ECO:0000256" key="1">
    <source>
        <dbReference type="ARBA" id="ARBA00022723"/>
    </source>
</evidence>